<gene>
    <name evidence="2" type="ORF">ACFQ2K_38045</name>
</gene>
<feature type="signal peptide" evidence="1">
    <location>
        <begin position="1"/>
        <end position="20"/>
    </location>
</feature>
<proteinExistence type="predicted"/>
<evidence type="ECO:0008006" key="4">
    <source>
        <dbReference type="Google" id="ProtNLM"/>
    </source>
</evidence>
<evidence type="ECO:0000313" key="2">
    <source>
        <dbReference type="EMBL" id="MFD0627600.1"/>
    </source>
</evidence>
<dbReference type="Proteomes" id="UP001596915">
    <property type="component" value="Unassembled WGS sequence"/>
</dbReference>
<accession>A0ABW2X681</accession>
<keyword evidence="1" id="KW-0732">Signal</keyword>
<evidence type="ECO:0000256" key="1">
    <source>
        <dbReference type="SAM" id="SignalP"/>
    </source>
</evidence>
<evidence type="ECO:0000313" key="3">
    <source>
        <dbReference type="Proteomes" id="UP001596915"/>
    </source>
</evidence>
<organism evidence="2 3">
    <name type="scientific">Streptomyces sanglieri</name>
    <dbReference type="NCBI Taxonomy" id="193460"/>
    <lineage>
        <taxon>Bacteria</taxon>
        <taxon>Bacillati</taxon>
        <taxon>Actinomycetota</taxon>
        <taxon>Actinomycetes</taxon>
        <taxon>Kitasatosporales</taxon>
        <taxon>Streptomycetaceae</taxon>
        <taxon>Streptomyces</taxon>
    </lineage>
</organism>
<dbReference type="EMBL" id="JBHTGL010000008">
    <property type="protein sequence ID" value="MFD0627600.1"/>
    <property type="molecule type" value="Genomic_DNA"/>
</dbReference>
<reference evidence="3" key="1">
    <citation type="journal article" date="2019" name="Int. J. Syst. Evol. Microbiol.">
        <title>The Global Catalogue of Microorganisms (GCM) 10K type strain sequencing project: providing services to taxonomists for standard genome sequencing and annotation.</title>
        <authorList>
            <consortium name="The Broad Institute Genomics Platform"/>
            <consortium name="The Broad Institute Genome Sequencing Center for Infectious Disease"/>
            <person name="Wu L."/>
            <person name="Ma J."/>
        </authorList>
    </citation>
    <scope>NUCLEOTIDE SEQUENCE [LARGE SCALE GENOMIC DNA]</scope>
    <source>
        <strain evidence="3">JCM 12607</strain>
    </source>
</reference>
<sequence length="109" mass="11409">MKKRTLRNISVAAAATFLTAGILGTSASSSVASQQNSQAAPSVLKCYTLIDNPDEVVCYRVSQRALNTGSEIVFFPFLIQVPTPSDPPAPVVVSVLPPDLTPGDSFNGS</sequence>
<name>A0ABW2X681_9ACTN</name>
<protein>
    <recommendedName>
        <fullName evidence="4">Secreted protein</fullName>
    </recommendedName>
</protein>
<comment type="caution">
    <text evidence="2">The sequence shown here is derived from an EMBL/GenBank/DDBJ whole genome shotgun (WGS) entry which is preliminary data.</text>
</comment>
<keyword evidence="3" id="KW-1185">Reference proteome</keyword>
<feature type="chain" id="PRO_5047383182" description="Secreted protein" evidence="1">
    <location>
        <begin position="21"/>
        <end position="109"/>
    </location>
</feature>